<dbReference type="GO" id="GO:0005634">
    <property type="term" value="C:nucleus"/>
    <property type="evidence" value="ECO:0007669"/>
    <property type="project" value="TreeGrafter"/>
</dbReference>
<dbReference type="OrthoDB" id="4567at2759"/>
<evidence type="ECO:0000259" key="7">
    <source>
        <dbReference type="SMART" id="SM00775"/>
    </source>
</evidence>
<feature type="compositionally biased region" description="Low complexity" evidence="6">
    <location>
        <begin position="202"/>
        <end position="216"/>
    </location>
</feature>
<comment type="similarity">
    <text evidence="3">Belongs to the lipin family.</text>
</comment>
<keyword evidence="5" id="KW-0378">Hydrolase</keyword>
<dbReference type="Pfam" id="PF08235">
    <property type="entry name" value="LNS2"/>
    <property type="match status" value="1"/>
</dbReference>
<dbReference type="EC" id="3.1.3.4" evidence="4"/>
<dbReference type="Gene3D" id="3.40.50.1000">
    <property type="entry name" value="HAD superfamily/HAD-like"/>
    <property type="match status" value="1"/>
</dbReference>
<comment type="catalytic activity">
    <reaction evidence="1">
        <text>a 1,2-diacyl-sn-glycero-3-phosphate + H2O = a 1,2-diacyl-sn-glycerol + phosphate</text>
        <dbReference type="Rhea" id="RHEA:27429"/>
        <dbReference type="ChEBI" id="CHEBI:15377"/>
        <dbReference type="ChEBI" id="CHEBI:17815"/>
        <dbReference type="ChEBI" id="CHEBI:43474"/>
        <dbReference type="ChEBI" id="CHEBI:58608"/>
        <dbReference type="EC" id="3.1.3.4"/>
    </reaction>
    <physiologicalReaction direction="left-to-right" evidence="1">
        <dbReference type="Rhea" id="RHEA:27430"/>
    </physiologicalReaction>
</comment>
<name>A0A816FMS4_9BILA</name>
<dbReference type="GO" id="GO:0008195">
    <property type="term" value="F:phosphatidate phosphatase activity"/>
    <property type="evidence" value="ECO:0007669"/>
    <property type="project" value="UniProtKB-EC"/>
</dbReference>
<dbReference type="InterPro" id="IPR031703">
    <property type="entry name" value="Lipin_mid"/>
</dbReference>
<dbReference type="SMART" id="SM00775">
    <property type="entry name" value="LNS2"/>
    <property type="match status" value="1"/>
</dbReference>
<dbReference type="Proteomes" id="UP000663855">
    <property type="component" value="Unassembled WGS sequence"/>
</dbReference>
<accession>A0A816FMS4</accession>
<organism evidence="9 10">
    <name type="scientific">Rotaria magnacalcarata</name>
    <dbReference type="NCBI Taxonomy" id="392030"/>
    <lineage>
        <taxon>Eukaryota</taxon>
        <taxon>Metazoa</taxon>
        <taxon>Spiralia</taxon>
        <taxon>Gnathifera</taxon>
        <taxon>Rotifera</taxon>
        <taxon>Eurotatoria</taxon>
        <taxon>Bdelloidea</taxon>
        <taxon>Philodinida</taxon>
        <taxon>Philodinidae</taxon>
        <taxon>Rotaria</taxon>
    </lineage>
</organism>
<evidence type="ECO:0000256" key="6">
    <source>
        <dbReference type="SAM" id="MobiDB-lite"/>
    </source>
</evidence>
<dbReference type="InterPro" id="IPR013209">
    <property type="entry name" value="LNS2"/>
</dbReference>
<feature type="region of interest" description="Disordered" evidence="6">
    <location>
        <begin position="481"/>
        <end position="507"/>
    </location>
</feature>
<dbReference type="GO" id="GO:0009062">
    <property type="term" value="P:fatty acid catabolic process"/>
    <property type="evidence" value="ECO:0007669"/>
    <property type="project" value="TreeGrafter"/>
</dbReference>
<feature type="region of interest" description="Disordered" evidence="6">
    <location>
        <begin position="396"/>
        <end position="423"/>
    </location>
</feature>
<gene>
    <name evidence="8" type="ORF">CJN711_LOCUS28911</name>
    <name evidence="9" type="ORF">KQP761_LOCUS32585</name>
</gene>
<feature type="region of interest" description="Disordered" evidence="6">
    <location>
        <begin position="291"/>
        <end position="317"/>
    </location>
</feature>
<evidence type="ECO:0000256" key="5">
    <source>
        <dbReference type="ARBA" id="ARBA00022801"/>
    </source>
</evidence>
<dbReference type="PANTHER" id="PTHR12181">
    <property type="entry name" value="LIPIN"/>
    <property type="match status" value="1"/>
</dbReference>
<dbReference type="GO" id="GO:0045944">
    <property type="term" value="P:positive regulation of transcription by RNA polymerase II"/>
    <property type="evidence" value="ECO:0007669"/>
    <property type="project" value="TreeGrafter"/>
</dbReference>
<dbReference type="Proteomes" id="UP000663834">
    <property type="component" value="Unassembled WGS sequence"/>
</dbReference>
<dbReference type="GO" id="GO:0019432">
    <property type="term" value="P:triglyceride biosynthetic process"/>
    <property type="evidence" value="ECO:0007669"/>
    <property type="project" value="TreeGrafter"/>
</dbReference>
<dbReference type="GO" id="GO:0032869">
    <property type="term" value="P:cellular response to insulin stimulus"/>
    <property type="evidence" value="ECO:0007669"/>
    <property type="project" value="TreeGrafter"/>
</dbReference>
<evidence type="ECO:0000256" key="3">
    <source>
        <dbReference type="ARBA" id="ARBA00005476"/>
    </source>
</evidence>
<dbReference type="AlphaFoldDB" id="A0A816FMS4"/>
<comment type="caution">
    <text evidence="9">The sequence shown here is derived from an EMBL/GenBank/DDBJ whole genome shotgun (WGS) entry which is preliminary data.</text>
</comment>
<evidence type="ECO:0000256" key="4">
    <source>
        <dbReference type="ARBA" id="ARBA00012638"/>
    </source>
</evidence>
<feature type="compositionally biased region" description="Acidic residues" evidence="6">
    <location>
        <begin position="293"/>
        <end position="311"/>
    </location>
</feature>
<dbReference type="InterPro" id="IPR026058">
    <property type="entry name" value="LIPIN"/>
</dbReference>
<feature type="region of interest" description="Disordered" evidence="6">
    <location>
        <begin position="959"/>
        <end position="1004"/>
    </location>
</feature>
<feature type="domain" description="LNS2/PITP" evidence="7">
    <location>
        <begin position="741"/>
        <end position="896"/>
    </location>
</feature>
<feature type="compositionally biased region" description="Polar residues" evidence="6">
    <location>
        <begin position="413"/>
        <end position="423"/>
    </location>
</feature>
<feature type="compositionally biased region" description="Basic and acidic residues" evidence="6">
    <location>
        <begin position="102"/>
        <end position="111"/>
    </location>
</feature>
<protein>
    <recommendedName>
        <fullName evidence="4">phosphatidate phosphatase</fullName>
        <ecNumber evidence="4">3.1.3.4</ecNumber>
    </recommendedName>
</protein>
<feature type="region of interest" description="Disordered" evidence="6">
    <location>
        <begin position="95"/>
        <end position="128"/>
    </location>
</feature>
<dbReference type="InterPro" id="IPR036412">
    <property type="entry name" value="HAD-like_sf"/>
</dbReference>
<dbReference type="InterPro" id="IPR007651">
    <property type="entry name" value="Lipin_N"/>
</dbReference>
<feature type="compositionally biased region" description="Polar residues" evidence="6">
    <location>
        <begin position="117"/>
        <end position="128"/>
    </location>
</feature>
<evidence type="ECO:0000313" key="10">
    <source>
        <dbReference type="Proteomes" id="UP000663834"/>
    </source>
</evidence>
<dbReference type="SUPFAM" id="SSF56784">
    <property type="entry name" value="HAD-like"/>
    <property type="match status" value="1"/>
</dbReference>
<feature type="compositionally biased region" description="Polar residues" evidence="6">
    <location>
        <begin position="989"/>
        <end position="1004"/>
    </location>
</feature>
<dbReference type="GO" id="GO:0003713">
    <property type="term" value="F:transcription coactivator activity"/>
    <property type="evidence" value="ECO:0007669"/>
    <property type="project" value="TreeGrafter"/>
</dbReference>
<feature type="compositionally biased region" description="Low complexity" evidence="6">
    <location>
        <begin position="974"/>
        <end position="985"/>
    </location>
</feature>
<feature type="compositionally biased region" description="Polar residues" evidence="6">
    <location>
        <begin position="217"/>
        <end position="226"/>
    </location>
</feature>
<dbReference type="EMBL" id="CAJNOW010018191">
    <property type="protein sequence ID" value="CAF1663463.1"/>
    <property type="molecule type" value="Genomic_DNA"/>
</dbReference>
<evidence type="ECO:0000313" key="9">
    <source>
        <dbReference type="EMBL" id="CAF1663463.1"/>
    </source>
</evidence>
<dbReference type="InterPro" id="IPR023214">
    <property type="entry name" value="HAD_sf"/>
</dbReference>
<evidence type="ECO:0000313" key="8">
    <source>
        <dbReference type="EMBL" id="CAF1529021.1"/>
    </source>
</evidence>
<dbReference type="Pfam" id="PF16876">
    <property type="entry name" value="Lipin_mid"/>
    <property type="match status" value="1"/>
</dbReference>
<reference evidence="9" key="1">
    <citation type="submission" date="2021-02" db="EMBL/GenBank/DDBJ databases">
        <authorList>
            <person name="Nowell W R."/>
        </authorList>
    </citation>
    <scope>NUCLEOTIDE SEQUENCE</scope>
</reference>
<proteinExistence type="inferred from homology"/>
<dbReference type="InterPro" id="IPR031315">
    <property type="entry name" value="LNS2/PITP"/>
</dbReference>
<dbReference type="PANTHER" id="PTHR12181:SF12">
    <property type="entry name" value="PHOSPHATIDATE PHOSPHATASE"/>
    <property type="match status" value="1"/>
</dbReference>
<evidence type="ECO:0000256" key="2">
    <source>
        <dbReference type="ARBA" id="ARBA00001946"/>
    </source>
</evidence>
<comment type="cofactor">
    <cofactor evidence="2">
        <name>Mg(2+)</name>
        <dbReference type="ChEBI" id="CHEBI:18420"/>
    </cofactor>
</comment>
<feature type="region of interest" description="Disordered" evidence="6">
    <location>
        <begin position="201"/>
        <end position="236"/>
    </location>
</feature>
<dbReference type="Pfam" id="PF04571">
    <property type="entry name" value="Lipin_N"/>
    <property type="match status" value="1"/>
</dbReference>
<dbReference type="EMBL" id="CAJNOV010013651">
    <property type="protein sequence ID" value="CAF1529021.1"/>
    <property type="molecule type" value="Genomic_DNA"/>
</dbReference>
<evidence type="ECO:0000256" key="1">
    <source>
        <dbReference type="ARBA" id="ARBA00001180"/>
    </source>
</evidence>
<sequence length="1004" mass="113006">MTSFTRLVSSIRSAYNNINPSTLTGAIDIVVVRQEDGTLRCTPFHVRFGKLGVLRNQQNKVYITINGNPVEDLYMELGEAGEALFVEEETDTQCLSPNQHLESSDSNKVLDPDSAIATDSRSQPSNIDCSSQIINKQFDEEKAQENNEPIPIYAYEQPLAAADVLNSNTSIVNRRRQKRLTLNCTEQTNENEDQEVEKLFLSNQNRSRSRQRTSTSISMNDNLTNNRSDEQTDSSLGIVRQHSASENDLLLFQIDDEKQSTSSTPFVDAHSRMNSIDSRKKLLPIANKTANEIENDESYSSSMEDDDDDDENFKKTTRTLSNPIPIEQKLTTNDIQSTVTSTDESNPIIDTIFSQSAPITTKTNNVSILINPVNNSSSFYINENFLPTSSFENSMLLRSSSPKSDSEYELDKSSQQSGRNSRSTFGWQWKWGELPEQRRSVFRYLWPSSSKQSTPKEGIYLDDITNNKCDDRARYLPIMDYLQNSPRTPKDDDQESGTGNSIPNSPVRDSDAAFLLGDVQLSLCGHLDKPTSITDGLFNEHLIPYEKFATNPSIINDPNLVVRIGGNYHNWNVASALIASASVYHKTLPFETVEQLQKKDTPPPLKPTISGISLWPFSNKTSNVKEENQQSASTEALAVVVKSEIVPTMLQRQHSIHSMHRTESEQEDQEVTKLTQKMENKQVTPVHTSTEKKTMILTSDQLKRLNLKPGMNHVEFSVTTSLQGTTYAESNIFLFDHKTKFVISDIDGTITKSDVFGHIFPFFGKDWSHEGIAEFFQAIKENGYQFVYLSARAIGQSRVTRNFLRNITQCGFELPIGPLFISPDTLVTALYREVIARRPEDFKIQCLKNIASLFPDKNPFYAGFGNRINDQYAYTAVGIPVTRIFTINPRGEVVRQNIPQILSTSYKNLHELVDQVFPPMDSFSASESYSSFTFWREEAKIDQFEAEMRSHLEEINARLKSKGKSSTQQLTGVSPKATSTTTATKNGEKLSTTTQATENTVKKA</sequence>